<keyword evidence="2" id="KW-0863">Zinc-finger</keyword>
<dbReference type="Pfam" id="PF13639">
    <property type="entry name" value="zf-RING_2"/>
    <property type="match status" value="1"/>
</dbReference>
<protein>
    <recommendedName>
        <fullName evidence="4">RING-type domain-containing protein</fullName>
    </recommendedName>
</protein>
<proteinExistence type="predicted"/>
<organism evidence="5">
    <name type="scientific">viral metagenome</name>
    <dbReference type="NCBI Taxonomy" id="1070528"/>
    <lineage>
        <taxon>unclassified sequences</taxon>
        <taxon>metagenomes</taxon>
        <taxon>organismal metagenomes</taxon>
    </lineage>
</organism>
<dbReference type="GO" id="GO:0008270">
    <property type="term" value="F:zinc ion binding"/>
    <property type="evidence" value="ECO:0007669"/>
    <property type="project" value="UniProtKB-KW"/>
</dbReference>
<dbReference type="AlphaFoldDB" id="A0A6C0KN72"/>
<evidence type="ECO:0000313" key="5">
    <source>
        <dbReference type="EMBL" id="QHU18217.1"/>
    </source>
</evidence>
<evidence type="ECO:0000256" key="2">
    <source>
        <dbReference type="ARBA" id="ARBA00022771"/>
    </source>
</evidence>
<keyword evidence="3" id="KW-0862">Zinc</keyword>
<dbReference type="Gene3D" id="3.30.40.10">
    <property type="entry name" value="Zinc/RING finger domain, C3HC4 (zinc finger)"/>
    <property type="match status" value="1"/>
</dbReference>
<dbReference type="SMART" id="SM00184">
    <property type="entry name" value="RING"/>
    <property type="match status" value="1"/>
</dbReference>
<name>A0A6C0KN72_9ZZZZ</name>
<dbReference type="PANTHER" id="PTHR14155">
    <property type="entry name" value="RING FINGER DOMAIN-CONTAINING"/>
    <property type="match status" value="1"/>
</dbReference>
<dbReference type="InterPro" id="IPR053238">
    <property type="entry name" value="RING-H2_zinc_finger"/>
</dbReference>
<evidence type="ECO:0000256" key="1">
    <source>
        <dbReference type="ARBA" id="ARBA00022723"/>
    </source>
</evidence>
<dbReference type="PANTHER" id="PTHR14155:SF627">
    <property type="entry name" value="OS06G0192800 PROTEIN"/>
    <property type="match status" value="1"/>
</dbReference>
<dbReference type="PROSITE" id="PS50089">
    <property type="entry name" value="ZF_RING_2"/>
    <property type="match status" value="1"/>
</dbReference>
<accession>A0A6C0KN72</accession>
<dbReference type="InterPro" id="IPR013083">
    <property type="entry name" value="Znf_RING/FYVE/PHD"/>
</dbReference>
<sequence>MGDAQYQSVYNVGLLDDLHNYFPALLYQMERFHNLPQVFHYIRQQMNTRFNLYNYGASLAGGQSHGQRPYGRHVVPPSPMQYSPHMRAAAPAAAPPRRNIDLFTLASIFTELPTDIWTFGAANPIGLEPVVVRPSAQVIAQATEIVSGSTMPEGTLCSICQDSILATDSARKLRACNHLYHQVCIDQWFERSVLCPTCRHDVREA</sequence>
<dbReference type="InterPro" id="IPR001841">
    <property type="entry name" value="Znf_RING"/>
</dbReference>
<keyword evidence="1" id="KW-0479">Metal-binding</keyword>
<dbReference type="EMBL" id="MN740926">
    <property type="protein sequence ID" value="QHU18217.1"/>
    <property type="molecule type" value="Genomic_DNA"/>
</dbReference>
<reference evidence="5" key="1">
    <citation type="journal article" date="2020" name="Nature">
        <title>Giant virus diversity and host interactions through global metagenomics.</title>
        <authorList>
            <person name="Schulz F."/>
            <person name="Roux S."/>
            <person name="Paez-Espino D."/>
            <person name="Jungbluth S."/>
            <person name="Walsh D.A."/>
            <person name="Denef V.J."/>
            <person name="McMahon K.D."/>
            <person name="Konstantinidis K.T."/>
            <person name="Eloe-Fadrosh E.A."/>
            <person name="Kyrpides N.C."/>
            <person name="Woyke T."/>
        </authorList>
    </citation>
    <scope>NUCLEOTIDE SEQUENCE</scope>
    <source>
        <strain evidence="5">GVMAG-S-3300013006-138</strain>
    </source>
</reference>
<feature type="domain" description="RING-type" evidence="4">
    <location>
        <begin position="157"/>
        <end position="199"/>
    </location>
</feature>
<evidence type="ECO:0000259" key="4">
    <source>
        <dbReference type="PROSITE" id="PS50089"/>
    </source>
</evidence>
<evidence type="ECO:0000256" key="3">
    <source>
        <dbReference type="ARBA" id="ARBA00022833"/>
    </source>
</evidence>
<dbReference type="SUPFAM" id="SSF57850">
    <property type="entry name" value="RING/U-box"/>
    <property type="match status" value="1"/>
</dbReference>